<comment type="subcellular location">
    <subcellularLocation>
        <location evidence="1">Nucleus</location>
    </subcellularLocation>
</comment>
<gene>
    <name evidence="6" type="ORF">M011DRAFT_398163</name>
</gene>
<dbReference type="GO" id="GO:0006406">
    <property type="term" value="P:mRNA export from nucleus"/>
    <property type="evidence" value="ECO:0007669"/>
    <property type="project" value="TreeGrafter"/>
</dbReference>
<keyword evidence="7" id="KW-1185">Reference proteome</keyword>
<comment type="similarity">
    <text evidence="2">Belongs to the THOC5 family.</text>
</comment>
<keyword evidence="3" id="KW-0539">Nucleus</keyword>
<evidence type="ECO:0000256" key="5">
    <source>
        <dbReference type="SAM" id="MobiDB-lite"/>
    </source>
</evidence>
<dbReference type="Proteomes" id="UP000799440">
    <property type="component" value="Unassembled WGS sequence"/>
</dbReference>
<proteinExistence type="inferred from homology"/>
<dbReference type="InterPro" id="IPR019163">
    <property type="entry name" value="THO_Thoc5"/>
</dbReference>
<evidence type="ECO:0000256" key="2">
    <source>
        <dbReference type="ARBA" id="ARBA00008044"/>
    </source>
</evidence>
<evidence type="ECO:0000256" key="3">
    <source>
        <dbReference type="ARBA" id="ARBA00023242"/>
    </source>
</evidence>
<keyword evidence="4" id="KW-0175">Coiled coil</keyword>
<dbReference type="GO" id="GO:0003729">
    <property type="term" value="F:mRNA binding"/>
    <property type="evidence" value="ECO:0007669"/>
    <property type="project" value="TreeGrafter"/>
</dbReference>
<sequence length="234" mass="27144">MDIDATAQEGPSNLPAMDIGGHIRTTHNRRLFEENQKLRAMVNELAEYMAANPKLENTSSRADTEKEKAAQDQIAIKQKHIRAQLAVIKTLFRQSVMKVREEKAMTADSRNVNDALILQLHNLKYEEQSLVTKIAAAENFDHKYKKLPLISVEEFLEQFPEHKDLSEHDLMKTRIEHEYQVRVKLEERRQEKLKNKQMLIAEVKKRKDDLTKLDGMLENFIATAEPIQKTLEAE</sequence>
<feature type="region of interest" description="Disordered" evidence="5">
    <location>
        <begin position="1"/>
        <end position="21"/>
    </location>
</feature>
<evidence type="ECO:0000313" key="7">
    <source>
        <dbReference type="Proteomes" id="UP000799440"/>
    </source>
</evidence>
<dbReference type="PANTHER" id="PTHR13375">
    <property type="entry name" value="FMS INTERACTING PROTEIN"/>
    <property type="match status" value="1"/>
</dbReference>
<dbReference type="PANTHER" id="PTHR13375:SF3">
    <property type="entry name" value="THO COMPLEX SUBUNIT 5 HOMOLOG"/>
    <property type="match status" value="1"/>
</dbReference>
<organism evidence="6 7">
    <name type="scientific">Sporormia fimetaria CBS 119925</name>
    <dbReference type="NCBI Taxonomy" id="1340428"/>
    <lineage>
        <taxon>Eukaryota</taxon>
        <taxon>Fungi</taxon>
        <taxon>Dikarya</taxon>
        <taxon>Ascomycota</taxon>
        <taxon>Pezizomycotina</taxon>
        <taxon>Dothideomycetes</taxon>
        <taxon>Pleosporomycetidae</taxon>
        <taxon>Pleosporales</taxon>
        <taxon>Sporormiaceae</taxon>
        <taxon>Sporormia</taxon>
    </lineage>
</organism>
<name>A0A6A6VJ27_9PLEO</name>
<evidence type="ECO:0000313" key="6">
    <source>
        <dbReference type="EMBL" id="KAF2749816.1"/>
    </source>
</evidence>
<evidence type="ECO:0000256" key="4">
    <source>
        <dbReference type="SAM" id="Coils"/>
    </source>
</evidence>
<dbReference type="AlphaFoldDB" id="A0A6A6VJ27"/>
<dbReference type="GO" id="GO:0000445">
    <property type="term" value="C:THO complex part of transcription export complex"/>
    <property type="evidence" value="ECO:0007669"/>
    <property type="project" value="TreeGrafter"/>
</dbReference>
<dbReference type="OrthoDB" id="20582at2759"/>
<evidence type="ECO:0000256" key="1">
    <source>
        <dbReference type="ARBA" id="ARBA00004123"/>
    </source>
</evidence>
<feature type="coiled-coil region" evidence="4">
    <location>
        <begin position="182"/>
        <end position="213"/>
    </location>
</feature>
<accession>A0A6A6VJ27</accession>
<evidence type="ECO:0008006" key="8">
    <source>
        <dbReference type="Google" id="ProtNLM"/>
    </source>
</evidence>
<reference evidence="6" key="1">
    <citation type="journal article" date="2020" name="Stud. Mycol.">
        <title>101 Dothideomycetes genomes: a test case for predicting lifestyles and emergence of pathogens.</title>
        <authorList>
            <person name="Haridas S."/>
            <person name="Albert R."/>
            <person name="Binder M."/>
            <person name="Bloem J."/>
            <person name="Labutti K."/>
            <person name="Salamov A."/>
            <person name="Andreopoulos B."/>
            <person name="Baker S."/>
            <person name="Barry K."/>
            <person name="Bills G."/>
            <person name="Bluhm B."/>
            <person name="Cannon C."/>
            <person name="Castanera R."/>
            <person name="Culley D."/>
            <person name="Daum C."/>
            <person name="Ezra D."/>
            <person name="Gonzalez J."/>
            <person name="Henrissat B."/>
            <person name="Kuo A."/>
            <person name="Liang C."/>
            <person name="Lipzen A."/>
            <person name="Lutzoni F."/>
            <person name="Magnuson J."/>
            <person name="Mondo S."/>
            <person name="Nolan M."/>
            <person name="Ohm R."/>
            <person name="Pangilinan J."/>
            <person name="Park H.-J."/>
            <person name="Ramirez L."/>
            <person name="Alfaro M."/>
            <person name="Sun H."/>
            <person name="Tritt A."/>
            <person name="Yoshinaga Y."/>
            <person name="Zwiers L.-H."/>
            <person name="Turgeon B."/>
            <person name="Goodwin S."/>
            <person name="Spatafora J."/>
            <person name="Crous P."/>
            <person name="Grigoriev I."/>
        </authorList>
    </citation>
    <scope>NUCLEOTIDE SEQUENCE</scope>
    <source>
        <strain evidence="6">CBS 119925</strain>
    </source>
</reference>
<dbReference type="Pfam" id="PF09766">
    <property type="entry name" value="FmiP_Thoc5"/>
    <property type="match status" value="1"/>
</dbReference>
<dbReference type="EMBL" id="MU006565">
    <property type="protein sequence ID" value="KAF2749816.1"/>
    <property type="molecule type" value="Genomic_DNA"/>
</dbReference>
<protein>
    <recommendedName>
        <fullName evidence="8">Fms interacting protein</fullName>
    </recommendedName>
</protein>